<feature type="compositionally biased region" description="Pro residues" evidence="2">
    <location>
        <begin position="245"/>
        <end position="265"/>
    </location>
</feature>
<dbReference type="PANTHER" id="PTHR43316">
    <property type="entry name" value="HYDROLASE, HALOACID DELAHOGENASE-RELATED"/>
    <property type="match status" value="1"/>
</dbReference>
<dbReference type="OrthoDB" id="3680851at2"/>
<name>A0A9W6PF77_9ACTN</name>
<organism evidence="3 4">
    <name type="scientific">Kitasatospora phosalacinea</name>
    <dbReference type="NCBI Taxonomy" id="2065"/>
    <lineage>
        <taxon>Bacteria</taxon>
        <taxon>Bacillati</taxon>
        <taxon>Actinomycetota</taxon>
        <taxon>Actinomycetes</taxon>
        <taxon>Kitasatosporales</taxon>
        <taxon>Streptomycetaceae</taxon>
        <taxon>Kitasatospora</taxon>
    </lineage>
</organism>
<dbReference type="InterPro" id="IPR023214">
    <property type="entry name" value="HAD_sf"/>
</dbReference>
<dbReference type="PRINTS" id="PR00413">
    <property type="entry name" value="HADHALOGNASE"/>
</dbReference>
<dbReference type="SUPFAM" id="SSF56784">
    <property type="entry name" value="HAD-like"/>
    <property type="match status" value="1"/>
</dbReference>
<dbReference type="SFLD" id="SFLDG01129">
    <property type="entry name" value="C1.5:_HAD__Beta-PGM__Phosphata"/>
    <property type="match status" value="1"/>
</dbReference>
<evidence type="ECO:0000256" key="2">
    <source>
        <dbReference type="SAM" id="MobiDB-lite"/>
    </source>
</evidence>
<comment type="caution">
    <text evidence="3">The sequence shown here is derived from an EMBL/GenBank/DDBJ whole genome shotgun (WGS) entry which is preliminary data.</text>
</comment>
<dbReference type="SFLD" id="SFLDS00003">
    <property type="entry name" value="Haloacid_Dehalogenase"/>
    <property type="match status" value="1"/>
</dbReference>
<dbReference type="Proteomes" id="UP001165143">
    <property type="component" value="Unassembled WGS sequence"/>
</dbReference>
<dbReference type="InterPro" id="IPR051540">
    <property type="entry name" value="S-2-haloacid_dehalogenase"/>
</dbReference>
<evidence type="ECO:0000313" key="4">
    <source>
        <dbReference type="Proteomes" id="UP001165143"/>
    </source>
</evidence>
<dbReference type="NCBIfam" id="TIGR01549">
    <property type="entry name" value="HAD-SF-IA-v1"/>
    <property type="match status" value="1"/>
</dbReference>
<dbReference type="AlphaFoldDB" id="A0A9W6PF77"/>
<dbReference type="Pfam" id="PF00702">
    <property type="entry name" value="Hydrolase"/>
    <property type="match status" value="1"/>
</dbReference>
<evidence type="ECO:0000313" key="3">
    <source>
        <dbReference type="EMBL" id="GLW53792.1"/>
    </source>
</evidence>
<evidence type="ECO:0000256" key="1">
    <source>
        <dbReference type="ARBA" id="ARBA00022801"/>
    </source>
</evidence>
<dbReference type="PANTHER" id="PTHR43316:SF3">
    <property type="entry name" value="HALOACID DEHALOGENASE, TYPE II (AFU_ORTHOLOGUE AFUA_2G07750)-RELATED"/>
    <property type="match status" value="1"/>
</dbReference>
<evidence type="ECO:0008006" key="5">
    <source>
        <dbReference type="Google" id="ProtNLM"/>
    </source>
</evidence>
<keyword evidence="1" id="KW-0378">Hydrolase</keyword>
<feature type="compositionally biased region" description="Low complexity" evidence="2">
    <location>
        <begin position="266"/>
        <end position="279"/>
    </location>
</feature>
<dbReference type="InterPro" id="IPR006439">
    <property type="entry name" value="HAD-SF_hydro_IA"/>
</dbReference>
<sequence length="290" mass="32241">MPFSPFHAVVFDFFGTLTPAVPSRVRDEHAARSAAPLGIDAQRWRRAWDESWPERAVGGLGDLRETVTALAARCGVTDPEQVALWRACEARRAAQHELFALRPDALRVLETIRRRDVRIGVLSDCSTELADHWALVPAARWVDTAVFSCREGRRKPDPALYAEVMRRLGVTPERCLYVGDGDSRELSGAKAAGMTAVQLRAEDWAEHETYDRESDWTGWRATALTHIATGLDYPVVLQPEHERPPAAPAPFPPPQPAPPSPPVRPDLPTAPQSAPQSAPQPKPARRWPWR</sequence>
<protein>
    <recommendedName>
        <fullName evidence="5">Hydrolase of the HAD superfamily</fullName>
    </recommendedName>
</protein>
<proteinExistence type="predicted"/>
<dbReference type="NCBIfam" id="TIGR01509">
    <property type="entry name" value="HAD-SF-IA-v3"/>
    <property type="match status" value="1"/>
</dbReference>
<dbReference type="EMBL" id="BSRX01000008">
    <property type="protein sequence ID" value="GLW53792.1"/>
    <property type="molecule type" value="Genomic_DNA"/>
</dbReference>
<dbReference type="RefSeq" id="WP_063737534.1">
    <property type="nucleotide sequence ID" value="NZ_BSRX01000008.1"/>
</dbReference>
<gene>
    <name evidence="3" type="ORF">Kpho01_18030</name>
</gene>
<dbReference type="InterPro" id="IPR036412">
    <property type="entry name" value="HAD-like_sf"/>
</dbReference>
<reference evidence="3" key="1">
    <citation type="submission" date="2023-02" db="EMBL/GenBank/DDBJ databases">
        <title>Kitasatospora phosalacinea NBRC 14362.</title>
        <authorList>
            <person name="Ichikawa N."/>
            <person name="Sato H."/>
            <person name="Tonouchi N."/>
        </authorList>
    </citation>
    <scope>NUCLEOTIDE SEQUENCE</scope>
    <source>
        <strain evidence="3">NBRC 14362</strain>
    </source>
</reference>
<dbReference type="Gene3D" id="3.40.50.1000">
    <property type="entry name" value="HAD superfamily/HAD-like"/>
    <property type="match status" value="1"/>
</dbReference>
<dbReference type="GO" id="GO:0016787">
    <property type="term" value="F:hydrolase activity"/>
    <property type="evidence" value="ECO:0007669"/>
    <property type="project" value="UniProtKB-KW"/>
</dbReference>
<feature type="region of interest" description="Disordered" evidence="2">
    <location>
        <begin position="240"/>
        <end position="290"/>
    </location>
</feature>
<accession>A0A9W6PF77</accession>